<keyword evidence="3" id="KW-1185">Reference proteome</keyword>
<accession>A0A8H4T5Z2</accession>
<gene>
    <name evidence="2" type="ORF">FGADI_7101</name>
</gene>
<organism evidence="2 3">
    <name type="scientific">Fusarium gaditjirri</name>
    <dbReference type="NCBI Taxonomy" id="282569"/>
    <lineage>
        <taxon>Eukaryota</taxon>
        <taxon>Fungi</taxon>
        <taxon>Dikarya</taxon>
        <taxon>Ascomycota</taxon>
        <taxon>Pezizomycotina</taxon>
        <taxon>Sordariomycetes</taxon>
        <taxon>Hypocreomycetidae</taxon>
        <taxon>Hypocreales</taxon>
        <taxon>Nectriaceae</taxon>
        <taxon>Fusarium</taxon>
        <taxon>Fusarium nisikadoi species complex</taxon>
    </lineage>
</organism>
<comment type="caution">
    <text evidence="2">The sequence shown here is derived from an EMBL/GenBank/DDBJ whole genome shotgun (WGS) entry which is preliminary data.</text>
</comment>
<dbReference type="PANTHER" id="PTHR32387">
    <property type="entry name" value="WU:FJ29H11"/>
    <property type="match status" value="1"/>
</dbReference>
<reference evidence="2" key="2">
    <citation type="submission" date="2020-05" db="EMBL/GenBank/DDBJ databases">
        <authorList>
            <person name="Kim H.-S."/>
            <person name="Proctor R.H."/>
            <person name="Brown D.W."/>
        </authorList>
    </citation>
    <scope>NUCLEOTIDE SEQUENCE</scope>
    <source>
        <strain evidence="2">NRRL 45417</strain>
    </source>
</reference>
<dbReference type="Proteomes" id="UP000604273">
    <property type="component" value="Unassembled WGS sequence"/>
</dbReference>
<feature type="compositionally biased region" description="Polar residues" evidence="1">
    <location>
        <begin position="1294"/>
        <end position="1327"/>
    </location>
</feature>
<feature type="compositionally biased region" description="Low complexity" evidence="1">
    <location>
        <begin position="1277"/>
        <end position="1287"/>
    </location>
</feature>
<dbReference type="PANTHER" id="PTHR32387:SF0">
    <property type="entry name" value="PROTEIN NO VEIN"/>
    <property type="match status" value="1"/>
</dbReference>
<evidence type="ECO:0000256" key="1">
    <source>
        <dbReference type="SAM" id="MobiDB-lite"/>
    </source>
</evidence>
<dbReference type="InterPro" id="IPR052957">
    <property type="entry name" value="Auxin_embryo_med"/>
</dbReference>
<dbReference type="OrthoDB" id="1262810at2759"/>
<evidence type="ECO:0000313" key="3">
    <source>
        <dbReference type="Proteomes" id="UP000604273"/>
    </source>
</evidence>
<name>A0A8H4T5Z2_9HYPO</name>
<dbReference type="EMBL" id="JABFAI010000163">
    <property type="protein sequence ID" value="KAF4951985.1"/>
    <property type="molecule type" value="Genomic_DNA"/>
</dbReference>
<feature type="region of interest" description="Disordered" evidence="1">
    <location>
        <begin position="1234"/>
        <end position="1336"/>
    </location>
</feature>
<protein>
    <submittedName>
        <fullName evidence="2">Uncharacterized protein</fullName>
    </submittedName>
</protein>
<sequence>MASAQEAEQIIQSLNGHGTLLGKHVQLSAKRLLYELLRYTNGKPFFKASAANESPFINFRIYPDRIVIDCNNGDLTKADVEAICQPVNKEHMKGANFKTIIAATKRAHIQSGNFSFEFQHNIFDVDSDMMRPTWVTSAESIPDNFTRITLYLHDQGGKEDIQNLRKVIISQFESLEEECLLFLKDPQSMRIEFFGKGGNMYQFKYFRKHTVDEYRVSLRVTTVEEGKEKTHTQLYHLIEQSADDLTPNVMLAFPLTDDFKVQADTKAKKLFSFTPLQRSPLGFHIHSDFELKDDQYSVVTTSAYNLTIRDQVATAFFQAILQFCEHPTLRYHWPLFLTPKVRDSDYFWSGLDTDIRSWVAQNPVLISRGIKHWRLISHLDILIADAQDKAGRPLLDDPINDPFLSSKYPLEVVNTLKEYGLATLNNTQFLKLLELHFHNPKLRLATLCRTKEWYVALSRLLSKLFVDEEQSERIKSLPLLQLRDGSLASAASAPVYFPTTGNIDIPENLNLRVVSGYATSGHYPRALFQQLGVLQATVVQPYHAVKIMTLKMTMEMPWRSIVYLPGMDHPYTPQKLMGLGRSLNLQDTWVPLKELKDCVKQYMEYPDKFPFLKLEKEEHMDLAIGTKWSFLTKHFSVKGKNDMDFLLEILESIKHSCNQLSPWQTGKVIELYTAIGARFLKSIGDERERALEFFGNSGILYIDETGPTWTGLSSCLWTAPADMVSAYSLRSFYEERIHDKQEMESLDNMFHVEMGIRDATVEDLVKELLLLRNEGCEDITRVTDIYNYLDKEITASPEMRIAFDECGVIFVKRDAFSMWLSASECFWSEAGTTQLNSSLKACYPNLKEFFLGKLAINVSAYDKLLDPSSTSLTDTKRNMLSLMDETNGLVPEFPAEPIRKAKVFPVRHPYEPGQPFRRDELCSVDTEFAIGDRESLKRLLYTKVKMLNFDLIEVRRLQPFFRWLSIEDRYLSRCVKEKLDCVSTYQSRRWDLRTKAYHIARVGATFNSYGSCDDALSLYKRLRTVQIVEVIYISTRLEIVQDGQTIQSDLSYGASAHIHDCDDQLIIYVMRDSKNQQQCFFSVLPRKLQEWLTESSCRSPNGTQFEVVNALTSIFASDVSVLDGILEDQGIVEVPFENQAAVERKYKIKLDGIAWNIHFENTLEAFITLGSNTNTFPLLDLLESHPIAEGCIGYVNYGTGDDGSDDEGGMSGTGMDCGGSGLFADCVASQPAPVFDPTSKKKMGKKTDNKSTKHKGTAQSKSSSNDKKATSNKKPKTSTASKKPTNTKIRKPTKTSSVIIATAKNSKATQTANKKLSQAKASTTSMKPSPACTLPRLSPTQRPLCVQFAREMWQRLVSPPGPSTVQTLL</sequence>
<evidence type="ECO:0000313" key="2">
    <source>
        <dbReference type="EMBL" id="KAF4951985.1"/>
    </source>
</evidence>
<reference evidence="2" key="1">
    <citation type="journal article" date="2020" name="BMC Genomics">
        <title>Correction to: Identification and distribution of gene clusters required for synthesis of sphingolipid metabolism inhibitors in diverse species of the filamentous fungus Fusarium.</title>
        <authorList>
            <person name="Kim H.S."/>
            <person name="Lohmar J.M."/>
            <person name="Busman M."/>
            <person name="Brown D.W."/>
            <person name="Naumann T.A."/>
            <person name="Divon H.H."/>
            <person name="Lysoe E."/>
            <person name="Uhlig S."/>
            <person name="Proctor R.H."/>
        </authorList>
    </citation>
    <scope>NUCLEOTIDE SEQUENCE</scope>
    <source>
        <strain evidence="2">NRRL 45417</strain>
    </source>
</reference>
<proteinExistence type="predicted"/>